<gene>
    <name evidence="10" type="ORF">I6G68_04325</name>
    <name evidence="9" type="ORF">ODY43_07345</name>
</gene>
<evidence type="ECO:0000313" key="10">
    <source>
        <dbReference type="EMBL" id="QPS02293.1"/>
    </source>
</evidence>
<comment type="similarity">
    <text evidence="1 6">Belongs to the peptidase M42 family.</text>
</comment>
<evidence type="ECO:0000313" key="12">
    <source>
        <dbReference type="Proteomes" id="UP001069145"/>
    </source>
</evidence>
<evidence type="ECO:0000256" key="6">
    <source>
        <dbReference type="PIRNR" id="PIRNR001123"/>
    </source>
</evidence>
<keyword evidence="2" id="KW-0031">Aminopeptidase</keyword>
<evidence type="ECO:0000313" key="11">
    <source>
        <dbReference type="Proteomes" id="UP000594771"/>
    </source>
</evidence>
<dbReference type="Gene3D" id="3.40.630.10">
    <property type="entry name" value="Zn peptidases"/>
    <property type="match status" value="1"/>
</dbReference>
<evidence type="ECO:0000256" key="2">
    <source>
        <dbReference type="ARBA" id="ARBA00022438"/>
    </source>
</evidence>
<reference evidence="9" key="2">
    <citation type="submission" date="2022-09" db="EMBL/GenBank/DDBJ databases">
        <title>Aerococcus urinae taxonomy study.</title>
        <authorList>
            <person name="Christensen J."/>
            <person name="Senneby E."/>
        </authorList>
    </citation>
    <scope>NUCLEOTIDE SEQUENCE</scope>
    <source>
        <strain evidence="9">NLD-066-U95</strain>
    </source>
</reference>
<feature type="binding site" evidence="8">
    <location>
        <position position="323"/>
    </location>
    <ligand>
        <name>Zn(2+)</name>
        <dbReference type="ChEBI" id="CHEBI:29105"/>
        <label>2</label>
    </ligand>
</feature>
<evidence type="ECO:0000256" key="1">
    <source>
        <dbReference type="ARBA" id="ARBA00006272"/>
    </source>
</evidence>
<accession>A0A109RF69</accession>
<feature type="binding site" evidence="8">
    <location>
        <position position="63"/>
    </location>
    <ligand>
        <name>Zn(2+)</name>
        <dbReference type="ChEBI" id="CHEBI:29105"/>
        <label>1</label>
    </ligand>
</feature>
<organism evidence="10 11">
    <name type="scientific">Aerococcus urinae</name>
    <dbReference type="NCBI Taxonomy" id="1376"/>
    <lineage>
        <taxon>Bacteria</taxon>
        <taxon>Bacillati</taxon>
        <taxon>Bacillota</taxon>
        <taxon>Bacilli</taxon>
        <taxon>Lactobacillales</taxon>
        <taxon>Aerococcaceae</taxon>
        <taxon>Aerococcus</taxon>
    </lineage>
</organism>
<dbReference type="GeneID" id="35768098"/>
<keyword evidence="3" id="KW-0645">Protease</keyword>
<dbReference type="KEGG" id="aun:AWM73_05715"/>
<dbReference type="EMBL" id="CP065662">
    <property type="protein sequence ID" value="QPS02293.1"/>
    <property type="molecule type" value="Genomic_DNA"/>
</dbReference>
<evidence type="ECO:0000313" key="9">
    <source>
        <dbReference type="EMBL" id="MCY3053801.1"/>
    </source>
</evidence>
<sequence length="361" mass="39881">MDYLQLIEDLTNAKGMSGFEDEVIEVINKYKGNYTLQVDNLKNCYLNLDQVDPAKPTVMLDSHLDEVGLMVKAIDKDGLILIQTIGGWVPSNLTAQVFYVRNRDGKYYKGISATKPIHFMTPEEREKKIAISDIKIDMGATSREQVVNDLGIEIGQPIVPATKFSYNEVTRTILAKAFDNRIGTACAVAIMRDLADEVGDFPFNLVAAPAAQEEVGTRGASLTVKRVKPNIAIILEGTPADDFTNSKELLQGQLGQGPQIRHRDNSYVANTQLIDLFKQTARAENIPSQHAVREGGGTNAGPIHLGNLGTPCATIGIPSRYAHTNACFCSYDDFLNTIHLVKTFLRRLSLEDIQQFDLMTY</sequence>
<comment type="cofactor">
    <cofactor evidence="8">
        <name>a divalent metal cation</name>
        <dbReference type="ChEBI" id="CHEBI:60240"/>
    </cofactor>
    <text evidence="8">Binds 2 divalent metal cations per subunit.</text>
</comment>
<dbReference type="InterPro" id="IPR023367">
    <property type="entry name" value="Peptidase_M42_dom2"/>
</dbReference>
<keyword evidence="12" id="KW-1185">Reference proteome</keyword>
<dbReference type="Proteomes" id="UP001069145">
    <property type="component" value="Unassembled WGS sequence"/>
</dbReference>
<dbReference type="InterPro" id="IPR008007">
    <property type="entry name" value="Peptidase_M42"/>
</dbReference>
<proteinExistence type="inferred from homology"/>
<name>A0A109RF69_9LACT</name>
<feature type="binding site" evidence="8">
    <location>
        <position position="179"/>
    </location>
    <ligand>
        <name>Zn(2+)</name>
        <dbReference type="ChEBI" id="CHEBI:29105"/>
        <label>1</label>
    </ligand>
</feature>
<reference evidence="10 11" key="1">
    <citation type="submission" date="2020-12" db="EMBL/GenBank/DDBJ databases">
        <title>FDA dAtabase for Regulatory Grade micrObial Sequences (FDA-ARGOS): Supporting development and validation of Infectious Disease Dx tests.</title>
        <authorList>
            <person name="Sproer C."/>
            <person name="Gronow S."/>
            <person name="Severitt S."/>
            <person name="Schroder I."/>
            <person name="Tallon L."/>
            <person name="Sadzewicz L."/>
            <person name="Zhao X."/>
            <person name="Boylan J."/>
            <person name="Ott S."/>
            <person name="Bowen H."/>
            <person name="Vavikolanu K."/>
            <person name="Mehta A."/>
            <person name="Aluvathingal J."/>
            <person name="Nadendla S."/>
            <person name="Lowell S."/>
            <person name="Myers T."/>
            <person name="Yan Y."/>
            <person name="Sichtig H."/>
        </authorList>
    </citation>
    <scope>NUCLEOTIDE SEQUENCE [LARGE SCALE GENOMIC DNA]</scope>
    <source>
        <strain evidence="10 11">FDAARGOS_911</strain>
    </source>
</reference>
<feature type="binding site" evidence="8">
    <location>
        <position position="179"/>
    </location>
    <ligand>
        <name>Zn(2+)</name>
        <dbReference type="ChEBI" id="CHEBI:29105"/>
        <label>2</label>
    </ligand>
</feature>
<keyword evidence="5 10" id="KW-0378">Hydrolase</keyword>
<feature type="binding site" evidence="8">
    <location>
        <position position="214"/>
    </location>
    <ligand>
        <name>Zn(2+)</name>
        <dbReference type="ChEBI" id="CHEBI:29105"/>
        <label>2</label>
    </ligand>
</feature>
<dbReference type="RefSeq" id="WP_060779077.1">
    <property type="nucleotide sequence ID" value="NZ_CAJHLF010000005.1"/>
</dbReference>
<evidence type="ECO:0000256" key="5">
    <source>
        <dbReference type="ARBA" id="ARBA00022801"/>
    </source>
</evidence>
<dbReference type="Gene3D" id="2.40.30.40">
    <property type="entry name" value="Peptidase M42, domain 2"/>
    <property type="match status" value="1"/>
</dbReference>
<dbReference type="EMBL" id="JAOTML010000008">
    <property type="protein sequence ID" value="MCY3053801.1"/>
    <property type="molecule type" value="Genomic_DNA"/>
</dbReference>
<evidence type="ECO:0000256" key="7">
    <source>
        <dbReference type="PIRSR" id="PIRSR001123-1"/>
    </source>
</evidence>
<feature type="active site" description="Proton acceptor" evidence="7">
    <location>
        <position position="213"/>
    </location>
</feature>
<dbReference type="Pfam" id="PF05343">
    <property type="entry name" value="Peptidase_M42"/>
    <property type="match status" value="1"/>
</dbReference>
<dbReference type="GO" id="GO:0046872">
    <property type="term" value="F:metal ion binding"/>
    <property type="evidence" value="ECO:0007669"/>
    <property type="project" value="UniProtKB-UniRule"/>
</dbReference>
<dbReference type="PIRSF" id="PIRSF001123">
    <property type="entry name" value="PepA_GA"/>
    <property type="match status" value="1"/>
</dbReference>
<evidence type="ECO:0000256" key="8">
    <source>
        <dbReference type="PIRSR" id="PIRSR001123-2"/>
    </source>
</evidence>
<dbReference type="GO" id="GO:0006508">
    <property type="term" value="P:proteolysis"/>
    <property type="evidence" value="ECO:0007669"/>
    <property type="project" value="UniProtKB-KW"/>
</dbReference>
<dbReference type="Proteomes" id="UP000594771">
    <property type="component" value="Chromosome"/>
</dbReference>
<dbReference type="SUPFAM" id="SSF101821">
    <property type="entry name" value="Aminopeptidase/glucanase lid domain"/>
    <property type="match status" value="1"/>
</dbReference>
<dbReference type="PANTHER" id="PTHR32481:SF0">
    <property type="entry name" value="AMINOPEPTIDASE YPDE-RELATED"/>
    <property type="match status" value="1"/>
</dbReference>
<dbReference type="GO" id="GO:0004177">
    <property type="term" value="F:aminopeptidase activity"/>
    <property type="evidence" value="ECO:0007669"/>
    <property type="project" value="UniProtKB-UniRule"/>
</dbReference>
<evidence type="ECO:0000256" key="4">
    <source>
        <dbReference type="ARBA" id="ARBA00022723"/>
    </source>
</evidence>
<protein>
    <submittedName>
        <fullName evidence="10">M20/M25/M40 family metallo-hydrolase</fullName>
    </submittedName>
</protein>
<dbReference type="AlphaFoldDB" id="A0A109RF69"/>
<dbReference type="SUPFAM" id="SSF53187">
    <property type="entry name" value="Zn-dependent exopeptidases"/>
    <property type="match status" value="1"/>
</dbReference>
<evidence type="ECO:0000256" key="3">
    <source>
        <dbReference type="ARBA" id="ARBA00022670"/>
    </source>
</evidence>
<dbReference type="OrthoDB" id="9772053at2"/>
<keyword evidence="4 8" id="KW-0479">Metal-binding</keyword>
<dbReference type="PANTHER" id="PTHR32481">
    <property type="entry name" value="AMINOPEPTIDASE"/>
    <property type="match status" value="1"/>
</dbReference>
<feature type="binding site" evidence="8">
    <location>
        <position position="236"/>
    </location>
    <ligand>
        <name>Zn(2+)</name>
        <dbReference type="ChEBI" id="CHEBI:29105"/>
        <label>1</label>
    </ligand>
</feature>
<dbReference type="InterPro" id="IPR051464">
    <property type="entry name" value="Peptidase_M42_aminopept"/>
</dbReference>